<evidence type="ECO:0000256" key="1">
    <source>
        <dbReference type="ARBA" id="ARBA00007673"/>
    </source>
</evidence>
<reference evidence="3 4" key="1">
    <citation type="journal article" date="2014" name="Int. J. Syst. Evol. Microbiol.">
        <title>Complete genome sequence of Corynebacterium casei LMG S-19264T (=DSM 44701T), isolated from a smear-ripened cheese.</title>
        <authorList>
            <consortium name="US DOE Joint Genome Institute (JGI-PGF)"/>
            <person name="Walter F."/>
            <person name="Albersmeier A."/>
            <person name="Kalinowski J."/>
            <person name="Ruckert C."/>
        </authorList>
    </citation>
    <scope>NUCLEOTIDE SEQUENCE [LARGE SCALE GENOMIC DNA]</scope>
    <source>
        <strain evidence="3 4">CGMCC 1.7286</strain>
    </source>
</reference>
<dbReference type="GO" id="GO:0016853">
    <property type="term" value="F:isomerase activity"/>
    <property type="evidence" value="ECO:0007669"/>
    <property type="project" value="UniProtKB-KW"/>
</dbReference>
<dbReference type="PANTHER" id="PTHR43709:SF3">
    <property type="entry name" value="ISOMERASE YBHH-RELATED"/>
    <property type="match status" value="1"/>
</dbReference>
<dbReference type="EMBL" id="BMLT01000005">
    <property type="protein sequence ID" value="GGO81827.1"/>
    <property type="molecule type" value="Genomic_DNA"/>
</dbReference>
<protein>
    <submittedName>
        <fullName evidence="3">Isomerase YbhH</fullName>
    </submittedName>
</protein>
<dbReference type="RefSeq" id="WP_188860626.1">
    <property type="nucleotide sequence ID" value="NZ_BMLT01000005.1"/>
</dbReference>
<accession>A0A917ZHD5</accession>
<dbReference type="Gene3D" id="3.10.310.10">
    <property type="entry name" value="Diaminopimelate Epimerase, Chain A, domain 1"/>
    <property type="match status" value="2"/>
</dbReference>
<keyword evidence="2 3" id="KW-0413">Isomerase</keyword>
<gene>
    <name evidence="3" type="primary">ybhH</name>
    <name evidence="3" type="ORF">GCM10011348_21730</name>
</gene>
<keyword evidence="4" id="KW-1185">Reference proteome</keyword>
<dbReference type="Proteomes" id="UP000599578">
    <property type="component" value="Unassembled WGS sequence"/>
</dbReference>
<dbReference type="InterPro" id="IPR007400">
    <property type="entry name" value="PrpF-like"/>
</dbReference>
<name>A0A917ZHD5_9GAMM</name>
<evidence type="ECO:0000256" key="2">
    <source>
        <dbReference type="ARBA" id="ARBA00023235"/>
    </source>
</evidence>
<dbReference type="NCBIfam" id="NF033377">
    <property type="entry name" value="OMA_tautomer"/>
    <property type="match status" value="1"/>
</dbReference>
<comment type="similarity">
    <text evidence="1">Belongs to the PrpF family.</text>
</comment>
<organism evidence="3 4">
    <name type="scientific">Marinobacterium nitratireducens</name>
    <dbReference type="NCBI Taxonomy" id="518897"/>
    <lineage>
        <taxon>Bacteria</taxon>
        <taxon>Pseudomonadati</taxon>
        <taxon>Pseudomonadota</taxon>
        <taxon>Gammaproteobacteria</taxon>
        <taxon>Oceanospirillales</taxon>
        <taxon>Oceanospirillaceae</taxon>
        <taxon>Marinobacterium</taxon>
    </lineage>
</organism>
<dbReference type="Pfam" id="PF04303">
    <property type="entry name" value="PrpF"/>
    <property type="match status" value="1"/>
</dbReference>
<evidence type="ECO:0000313" key="3">
    <source>
        <dbReference type="EMBL" id="GGO81827.1"/>
    </source>
</evidence>
<comment type="caution">
    <text evidence="3">The sequence shown here is derived from an EMBL/GenBank/DDBJ whole genome shotgun (WGS) entry which is preliminary data.</text>
</comment>
<evidence type="ECO:0000313" key="4">
    <source>
        <dbReference type="Proteomes" id="UP000599578"/>
    </source>
</evidence>
<dbReference type="InterPro" id="IPR047687">
    <property type="entry name" value="OMA_tautomer-like"/>
</dbReference>
<sequence>MQTAIPCTMMRGGTSRGPYFLATDLPADWATQEQVLLAAMGSPNRQQIDGIGGGTSLTSKAAILSRSSHPQADVDYLFAQVGIDRLYVDIAPSCGNILAGVGPFAIDAGLVKPVGDETVVRVRNVNTDKLIEVRVKTPDGQVEYEGDTRIDGVEGTAAPVLLNFLDVAGSKTGRLLPTGNVWDLIEGVPVTCIDAAVPMVIIAAHSLGKTGAESKAELDSDSELLARIEKIRLAASWKMGLGDASGKVVPKVALVSAPRNGGTLTSRYFVPDNCHASHAVTGAICVSASALLPDSVSAPLAAPVAADGQVRLEHPSGQIDIVLDSALTANGIEIRRAGVVRTARRLFRGELYVPGSIWAGNHCEAS</sequence>
<dbReference type="SUPFAM" id="SSF54506">
    <property type="entry name" value="Diaminopimelate epimerase-like"/>
    <property type="match status" value="2"/>
</dbReference>
<proteinExistence type="inferred from homology"/>
<dbReference type="PANTHER" id="PTHR43709">
    <property type="entry name" value="ACONITATE ISOMERASE-RELATED"/>
    <property type="match status" value="1"/>
</dbReference>
<dbReference type="AlphaFoldDB" id="A0A917ZHD5"/>